<comment type="caution">
    <text evidence="2">The sequence shown here is derived from an EMBL/GenBank/DDBJ whole genome shotgun (WGS) entry which is preliminary data.</text>
</comment>
<keyword evidence="1" id="KW-0472">Membrane</keyword>
<dbReference type="Proteomes" id="UP000777438">
    <property type="component" value="Unassembled WGS sequence"/>
</dbReference>
<reference evidence="2 3" key="1">
    <citation type="journal article" date="2021" name="Nat. Commun.">
        <title>Genetic determinants of endophytism in the Arabidopsis root mycobiome.</title>
        <authorList>
            <person name="Mesny F."/>
            <person name="Miyauchi S."/>
            <person name="Thiergart T."/>
            <person name="Pickel B."/>
            <person name="Atanasova L."/>
            <person name="Karlsson M."/>
            <person name="Huettel B."/>
            <person name="Barry K.W."/>
            <person name="Haridas S."/>
            <person name="Chen C."/>
            <person name="Bauer D."/>
            <person name="Andreopoulos W."/>
            <person name="Pangilinan J."/>
            <person name="LaButti K."/>
            <person name="Riley R."/>
            <person name="Lipzen A."/>
            <person name="Clum A."/>
            <person name="Drula E."/>
            <person name="Henrissat B."/>
            <person name="Kohler A."/>
            <person name="Grigoriev I.V."/>
            <person name="Martin F.M."/>
            <person name="Hacquard S."/>
        </authorList>
    </citation>
    <scope>NUCLEOTIDE SEQUENCE [LARGE SCALE GENOMIC DNA]</scope>
    <source>
        <strain evidence="2 3">MPI-CAGE-CH-0241</strain>
    </source>
</reference>
<keyword evidence="1" id="KW-0812">Transmembrane</keyword>
<evidence type="ECO:0000313" key="3">
    <source>
        <dbReference type="Proteomes" id="UP000777438"/>
    </source>
</evidence>
<dbReference type="EMBL" id="JAGPYM010000006">
    <property type="protein sequence ID" value="KAH6893560.1"/>
    <property type="molecule type" value="Genomic_DNA"/>
</dbReference>
<evidence type="ECO:0000256" key="1">
    <source>
        <dbReference type="SAM" id="Phobius"/>
    </source>
</evidence>
<feature type="transmembrane region" description="Helical" evidence="1">
    <location>
        <begin position="49"/>
        <end position="67"/>
    </location>
</feature>
<proteinExistence type="predicted"/>
<protein>
    <submittedName>
        <fullName evidence="2">Uncharacterized protein</fullName>
    </submittedName>
</protein>
<organism evidence="2 3">
    <name type="scientific">Thelonectria olida</name>
    <dbReference type="NCBI Taxonomy" id="1576542"/>
    <lineage>
        <taxon>Eukaryota</taxon>
        <taxon>Fungi</taxon>
        <taxon>Dikarya</taxon>
        <taxon>Ascomycota</taxon>
        <taxon>Pezizomycotina</taxon>
        <taxon>Sordariomycetes</taxon>
        <taxon>Hypocreomycetidae</taxon>
        <taxon>Hypocreales</taxon>
        <taxon>Nectriaceae</taxon>
        <taxon>Thelonectria</taxon>
    </lineage>
</organism>
<dbReference type="AlphaFoldDB" id="A0A9P8WAK3"/>
<keyword evidence="3" id="KW-1185">Reference proteome</keyword>
<evidence type="ECO:0000313" key="2">
    <source>
        <dbReference type="EMBL" id="KAH6893560.1"/>
    </source>
</evidence>
<gene>
    <name evidence="2" type="ORF">B0T10DRAFT_276688</name>
</gene>
<sequence length="72" mass="7971">MMLRPKRCQGGVYHFVVVLVLVVTENPFGAFLCFFISLVRAGALLHVDFPRGLAAMVQIALVALRCLPRRDG</sequence>
<keyword evidence="1" id="KW-1133">Transmembrane helix</keyword>
<accession>A0A9P8WAK3</accession>
<feature type="transmembrane region" description="Helical" evidence="1">
    <location>
        <begin position="12"/>
        <end position="37"/>
    </location>
</feature>
<name>A0A9P8WAK3_9HYPO</name>